<feature type="transmembrane region" description="Helical" evidence="7">
    <location>
        <begin position="318"/>
        <end position="337"/>
    </location>
</feature>
<evidence type="ECO:0000259" key="8">
    <source>
        <dbReference type="PROSITE" id="PS50850"/>
    </source>
</evidence>
<feature type="transmembrane region" description="Helical" evidence="7">
    <location>
        <begin position="409"/>
        <end position="430"/>
    </location>
</feature>
<evidence type="ECO:0000256" key="3">
    <source>
        <dbReference type="ARBA" id="ARBA00022475"/>
    </source>
</evidence>
<feature type="transmembrane region" description="Helical" evidence="7">
    <location>
        <begin position="287"/>
        <end position="306"/>
    </location>
</feature>
<dbReference type="PROSITE" id="PS50850">
    <property type="entry name" value="MFS"/>
    <property type="match status" value="1"/>
</dbReference>
<reference evidence="9" key="1">
    <citation type="submission" date="2014-07" db="EMBL/GenBank/DDBJ databases">
        <authorList>
            <person name="Urmite Genomes Urmite Genomes"/>
        </authorList>
    </citation>
    <scope>NUCLEOTIDE SEQUENCE</scope>
    <source>
        <strain evidence="9">11W110_air</strain>
    </source>
</reference>
<feature type="transmembrane region" description="Helical" evidence="7">
    <location>
        <begin position="170"/>
        <end position="191"/>
    </location>
</feature>
<evidence type="ECO:0000256" key="1">
    <source>
        <dbReference type="ARBA" id="ARBA00004651"/>
    </source>
</evidence>
<evidence type="ECO:0000256" key="6">
    <source>
        <dbReference type="ARBA" id="ARBA00023136"/>
    </source>
</evidence>
<evidence type="ECO:0000256" key="2">
    <source>
        <dbReference type="ARBA" id="ARBA00022448"/>
    </source>
</evidence>
<proteinExistence type="predicted"/>
<dbReference type="SUPFAM" id="SSF103473">
    <property type="entry name" value="MFS general substrate transporter"/>
    <property type="match status" value="1"/>
</dbReference>
<keyword evidence="2" id="KW-0813">Transport</keyword>
<dbReference type="EMBL" id="LN483071">
    <property type="protein sequence ID" value="CEA09254.1"/>
    <property type="molecule type" value="Genomic_DNA"/>
</dbReference>
<accession>A0A078MSL9</accession>
<feature type="transmembrane region" description="Helical" evidence="7">
    <location>
        <begin position="98"/>
        <end position="116"/>
    </location>
</feature>
<dbReference type="GO" id="GO:0022857">
    <property type="term" value="F:transmembrane transporter activity"/>
    <property type="evidence" value="ECO:0007669"/>
    <property type="project" value="InterPro"/>
</dbReference>
<feature type="transmembrane region" description="Helical" evidence="7">
    <location>
        <begin position="64"/>
        <end position="86"/>
    </location>
</feature>
<feature type="transmembrane region" description="Helical" evidence="7">
    <location>
        <begin position="197"/>
        <end position="217"/>
    </location>
</feature>
<feature type="transmembrane region" description="Helical" evidence="7">
    <location>
        <begin position="379"/>
        <end position="403"/>
    </location>
</feature>
<feature type="transmembrane region" description="Helical" evidence="7">
    <location>
        <begin position="343"/>
        <end position="367"/>
    </location>
</feature>
<dbReference type="Gene3D" id="1.20.1250.20">
    <property type="entry name" value="MFS general substrate transporter like domains"/>
    <property type="match status" value="2"/>
</dbReference>
<dbReference type="InterPro" id="IPR005828">
    <property type="entry name" value="MFS_sugar_transport-like"/>
</dbReference>
<dbReference type="PATRIC" id="fig|1461584.3.peg.2594"/>
<dbReference type="GO" id="GO:0005886">
    <property type="term" value="C:plasma membrane"/>
    <property type="evidence" value="ECO:0007669"/>
    <property type="project" value="UniProtKB-SubCell"/>
</dbReference>
<dbReference type="PROSITE" id="PS00217">
    <property type="entry name" value="SUGAR_TRANSPORT_2"/>
    <property type="match status" value="1"/>
</dbReference>
<dbReference type="Pfam" id="PF00083">
    <property type="entry name" value="Sugar_tr"/>
    <property type="match status" value="1"/>
</dbReference>
<dbReference type="PANTHER" id="PTHR43045:SF1">
    <property type="entry name" value="SHIKIMATE TRANSPORTER"/>
    <property type="match status" value="1"/>
</dbReference>
<dbReference type="InterPro" id="IPR020846">
    <property type="entry name" value="MFS_dom"/>
</dbReference>
<keyword evidence="6 7" id="KW-0472">Membrane</keyword>
<keyword evidence="4 7" id="KW-0812">Transmembrane</keyword>
<dbReference type="InterPro" id="IPR036259">
    <property type="entry name" value="MFS_trans_sf"/>
</dbReference>
<keyword evidence="5 7" id="KW-1133">Transmembrane helix</keyword>
<keyword evidence="3" id="KW-1003">Cell membrane</keyword>
<evidence type="ECO:0000313" key="9">
    <source>
        <dbReference type="EMBL" id="CEA09254.1"/>
    </source>
</evidence>
<dbReference type="AlphaFoldDB" id="A0A078MSL9"/>
<protein>
    <submittedName>
        <fullName evidence="9">Inner membrane metabolite transport protein YhjE</fullName>
    </submittedName>
</protein>
<dbReference type="InterPro" id="IPR005829">
    <property type="entry name" value="Sugar_transporter_CS"/>
</dbReference>
<evidence type="ECO:0000256" key="4">
    <source>
        <dbReference type="ARBA" id="ARBA00022692"/>
    </source>
</evidence>
<dbReference type="PANTHER" id="PTHR43045">
    <property type="entry name" value="SHIKIMATE TRANSPORTER"/>
    <property type="match status" value="1"/>
</dbReference>
<evidence type="ECO:0000256" key="7">
    <source>
        <dbReference type="SAM" id="Phobius"/>
    </source>
</evidence>
<name>A0A078MSL9_9MICC</name>
<evidence type="ECO:0000256" key="5">
    <source>
        <dbReference type="ARBA" id="ARBA00022989"/>
    </source>
</evidence>
<feature type="transmembrane region" description="Helical" evidence="7">
    <location>
        <begin position="122"/>
        <end position="141"/>
    </location>
</feature>
<comment type="subcellular location">
    <subcellularLocation>
        <location evidence="1">Cell membrane</location>
        <topology evidence="1">Multi-pass membrane protein</topology>
    </subcellularLocation>
</comment>
<feature type="transmembrane region" description="Helical" evidence="7">
    <location>
        <begin position="252"/>
        <end position="275"/>
    </location>
</feature>
<organism evidence="9">
    <name type="scientific">Arthrobacter saudimassiliensis</name>
    <dbReference type="NCBI Taxonomy" id="1461584"/>
    <lineage>
        <taxon>Bacteria</taxon>
        <taxon>Bacillati</taxon>
        <taxon>Actinomycetota</taxon>
        <taxon>Actinomycetes</taxon>
        <taxon>Micrococcales</taxon>
        <taxon>Micrococcaceae</taxon>
        <taxon>Arthrobacter</taxon>
    </lineage>
</organism>
<sequence>MAQPSTAGPAPAAPAKISEKTAGQVAFAALVGTALEWYDFFLFTTASALVFNVQYFISEDPVQATLYSFGTLAVGFVARPIGGVICGMLGDKFGRKKILMITIVGIGVVTGLIGLLPTHASIGVAAPVLLIVLRILQGLAVGGEWSGAVTIAVENAPPAKRARYAAMPQIGSPIGTLLSSGGFFLVAALISEDNFDSWGWRIPFLAAIPLLLVALWIRSRLSESPQFEALMASGETEHAPVRRTFLESWRQILIGMASTLLGVGGFYLVTTFSVYYGTSILGLPQALMLLATLVAAAVEIPILIWGGRLGEKFGASRVILWGGAAAVLAAFPVFLAVQSGEPVLVVLGVTVGVACLSLPYAVSGTALTGLFPAKTRYTGVAIASNAASVISGFVPMAATALLAAASNSIVPIALLLMVIAGFTAVSGLLIPRWSVVEKGLLR</sequence>
<dbReference type="CDD" id="cd17369">
    <property type="entry name" value="MFS_ShiA_like"/>
    <property type="match status" value="1"/>
</dbReference>
<feature type="domain" description="Major facilitator superfamily (MFS) profile" evidence="8">
    <location>
        <begin position="25"/>
        <end position="438"/>
    </location>
</feature>
<gene>
    <name evidence="9" type="primary">yhjE_3</name>
    <name evidence="9" type="ORF">BN1051_02621</name>
</gene>